<keyword evidence="2" id="KW-0443">Lipid metabolism</keyword>
<evidence type="ECO:0000256" key="2">
    <source>
        <dbReference type="ARBA" id="ARBA00023098"/>
    </source>
</evidence>
<dbReference type="GO" id="GO:0005737">
    <property type="term" value="C:cytoplasm"/>
    <property type="evidence" value="ECO:0007669"/>
    <property type="project" value="TreeGrafter"/>
</dbReference>
<keyword evidence="5" id="KW-1185">Reference proteome</keyword>
<gene>
    <name evidence="4" type="ORF">NAV_LOCUS6032</name>
</gene>
<dbReference type="PANTHER" id="PTHR12187">
    <property type="entry name" value="AGAP000124-PA"/>
    <property type="match status" value="1"/>
</dbReference>
<dbReference type="AlphaFoldDB" id="A0A498SHC6"/>
<proteinExistence type="predicted"/>
<dbReference type="GO" id="GO:0016316">
    <property type="term" value="F:phosphatidylinositol-3,4-bisphosphate 4-phosphatase activity"/>
    <property type="evidence" value="ECO:0007669"/>
    <property type="project" value="InterPro"/>
</dbReference>
<evidence type="ECO:0008006" key="6">
    <source>
        <dbReference type="Google" id="ProtNLM"/>
    </source>
</evidence>
<dbReference type="OrthoDB" id="159395at2759"/>
<reference evidence="4 5" key="1">
    <citation type="submission" date="2018-08" db="EMBL/GenBank/DDBJ databases">
        <authorList>
            <person name="Laetsch R D."/>
            <person name="Stevens L."/>
            <person name="Kumar S."/>
            <person name="Blaxter L. M."/>
        </authorList>
    </citation>
    <scope>NUCLEOTIDE SEQUENCE [LARGE SCALE GENOMIC DNA]</scope>
</reference>
<dbReference type="SUPFAM" id="SSF50729">
    <property type="entry name" value="PH domain-like"/>
    <property type="match status" value="1"/>
</dbReference>
<accession>A0A498SHC6</accession>
<evidence type="ECO:0000313" key="5">
    <source>
        <dbReference type="Proteomes" id="UP000276991"/>
    </source>
</evidence>
<evidence type="ECO:0000256" key="1">
    <source>
        <dbReference type="ARBA" id="ARBA00022801"/>
    </source>
</evidence>
<dbReference type="EMBL" id="UPTC01001154">
    <property type="protein sequence ID" value="VBB31241.1"/>
    <property type="molecule type" value="Genomic_DNA"/>
</dbReference>
<sequence>MEDDNAIDIYKWMFSTNNDDNFHDQMEVESNGTLKEVELKIRSNVLGVRYCKEEPIEPMIIVLEKVCLKTLPDKDGKFPFMLNLDSGSITFFSRSEKQREEWMVKMSTCSHRMAQAELDEIADNFFNTCTVSAFTPPASNSMSSFYLTNPVRKTYKFSISQNVSLHSRKIVCEEVMWESKLCTTLPIQLVKLYLKWCNEMSEQLKSRLWCVPNEYLDSVHDCLRHLSANQEIFVNSLEFLESYAGPSFRSSMEKFRVAFASVPTNLHLQQFSIEGHSYNYLTVGTASAIPLRFAHGGLTKQRDSLCNSVNNPKQIDHILDCRFYRRRRILQAAKCTIGELSRKIETEWHIADYGKVDKTGIQLMADIKQLHENLIDLIGSFPVVSTLIDYLSHWSRTHSSTTRLSLEKCLFEKLKAPYLNSPKTSVTQTDDSSHFQRSATSTTRFNVERHVIPDGLDSQLDTIEAFLISLNTKMAVIDSVPNNEDSRKEYMNNARQTFNSVLDAMLQLTESLLDAQLLGLVLALKKSSDCQLYFHIQLRSDLVLSQAITIVTTGLLALLEQESAELPDWSTTAPLVTVFSFLSCYGDERGMMEDARECWISLHDRVLFRFLHTTSSVASVCVPTVSGDRSKLIVQVPLPHSVYQNLSESLRSGCTFNVNAVFWNLGINHEATFSQSIAGDSSLEPSINLAAVKALASYASTLKNISHTAEELVAELTATVETNPTNKNISIFRLVMAVNTALHGIAVLCCKSGKDRTSMAITYEEGRIIRENCGITAEQMGEMIVCLRREGVRRENCRKNIGKALYSFSHFQINFIPKEFRPPSGTFAHGIAS</sequence>
<name>A0A498SHC6_ACAVI</name>
<dbReference type="Proteomes" id="UP000276991">
    <property type="component" value="Unassembled WGS sequence"/>
</dbReference>
<feature type="region of interest" description="Disordered" evidence="3">
    <location>
        <begin position="422"/>
        <end position="441"/>
    </location>
</feature>
<evidence type="ECO:0000256" key="3">
    <source>
        <dbReference type="SAM" id="MobiDB-lite"/>
    </source>
</evidence>
<dbReference type="InterPro" id="IPR039034">
    <property type="entry name" value="INPP4"/>
</dbReference>
<dbReference type="PANTHER" id="PTHR12187:SF11">
    <property type="entry name" value="PHOSPHATIDYLINOSITOL-3,4-BISPHOSPHATE 4-PHOSPHATASE"/>
    <property type="match status" value="1"/>
</dbReference>
<evidence type="ECO:0000313" key="4">
    <source>
        <dbReference type="EMBL" id="VBB31241.1"/>
    </source>
</evidence>
<protein>
    <recommendedName>
        <fullName evidence="6">PH domain-containing protein</fullName>
    </recommendedName>
</protein>
<dbReference type="STRING" id="6277.A0A498SHC6"/>
<keyword evidence="1" id="KW-0378">Hydrolase</keyword>
<organism evidence="4 5">
    <name type="scientific">Acanthocheilonema viteae</name>
    <name type="common">Filarial nematode worm</name>
    <name type="synonym">Dipetalonema viteae</name>
    <dbReference type="NCBI Taxonomy" id="6277"/>
    <lineage>
        <taxon>Eukaryota</taxon>
        <taxon>Metazoa</taxon>
        <taxon>Ecdysozoa</taxon>
        <taxon>Nematoda</taxon>
        <taxon>Chromadorea</taxon>
        <taxon>Rhabditida</taxon>
        <taxon>Spirurina</taxon>
        <taxon>Spiruromorpha</taxon>
        <taxon>Filarioidea</taxon>
        <taxon>Onchocercidae</taxon>
        <taxon>Acanthocheilonema</taxon>
    </lineage>
</organism>